<keyword evidence="3" id="KW-1003">Cell membrane</keyword>
<dbReference type="GO" id="GO:0005886">
    <property type="term" value="C:plasma membrane"/>
    <property type="evidence" value="ECO:0007669"/>
    <property type="project" value="UniProtKB-SubCell"/>
</dbReference>
<protein>
    <recommendedName>
        <fullName evidence="9">ABC transmembrane type-2 domain-containing protein</fullName>
    </recommendedName>
</protein>
<feature type="transmembrane region" description="Helical" evidence="8">
    <location>
        <begin position="79"/>
        <end position="104"/>
    </location>
</feature>
<comment type="subcellular location">
    <subcellularLocation>
        <location evidence="1">Cell inner membrane</location>
        <topology evidence="1">Multi-pass membrane protein</topology>
    </subcellularLocation>
</comment>
<feature type="domain" description="ABC transmembrane type-2" evidence="9">
    <location>
        <begin position="47"/>
        <end position="278"/>
    </location>
</feature>
<feature type="transmembrane region" description="Helical" evidence="8">
    <location>
        <begin position="257"/>
        <end position="276"/>
    </location>
</feature>
<evidence type="ECO:0000259" key="9">
    <source>
        <dbReference type="PROSITE" id="PS51012"/>
    </source>
</evidence>
<reference evidence="10" key="1">
    <citation type="submission" date="2018-05" db="EMBL/GenBank/DDBJ databases">
        <authorList>
            <person name="Lanie J.A."/>
            <person name="Ng W.-L."/>
            <person name="Kazmierczak K.M."/>
            <person name="Andrzejewski T.M."/>
            <person name="Davidsen T.M."/>
            <person name="Wayne K.J."/>
            <person name="Tettelin H."/>
            <person name="Glass J.I."/>
            <person name="Rusch D."/>
            <person name="Podicherti R."/>
            <person name="Tsui H.-C.T."/>
            <person name="Winkler M.E."/>
        </authorList>
    </citation>
    <scope>NUCLEOTIDE SEQUENCE</scope>
</reference>
<evidence type="ECO:0000256" key="8">
    <source>
        <dbReference type="SAM" id="Phobius"/>
    </source>
</evidence>
<dbReference type="PROSITE" id="PS51012">
    <property type="entry name" value="ABC_TM2"/>
    <property type="match status" value="1"/>
</dbReference>
<organism evidence="10">
    <name type="scientific">marine metagenome</name>
    <dbReference type="NCBI Taxonomy" id="408172"/>
    <lineage>
        <taxon>unclassified sequences</taxon>
        <taxon>metagenomes</taxon>
        <taxon>ecological metagenomes</taxon>
    </lineage>
</organism>
<evidence type="ECO:0000256" key="3">
    <source>
        <dbReference type="ARBA" id="ARBA00022475"/>
    </source>
</evidence>
<keyword evidence="6 8" id="KW-1133">Transmembrane helix</keyword>
<dbReference type="AlphaFoldDB" id="A0A381YY97"/>
<evidence type="ECO:0000256" key="1">
    <source>
        <dbReference type="ARBA" id="ARBA00004429"/>
    </source>
</evidence>
<sequence>MNRVRTTNEASRGEGAFRRCRTIFTYRELLVNLTRTELRIKYKNSVLGFLWSLLNPVLYLVVFSLVFQEILRAQIPRFAIFLLSGLLVWNFFSTSLGGGAGSIIGNAPIVQKVWFPREVLPLASVGAAMVHFLLQALVLAGALLLFRHEPDWAALALLPLALLALTLLAAAAALALAVLNVHYRDTQHLLELVLMAWFWMTPIVYNHQLIADRLGTNDWVAMLNPITSVVLVFQRALHNPPPGYIPDVSLWLYTRNTVLLTVAAFLVLAGSLRLFGRLEGDLAENI</sequence>
<dbReference type="EMBL" id="UINC01019369">
    <property type="protein sequence ID" value="SVA81988.1"/>
    <property type="molecule type" value="Genomic_DNA"/>
</dbReference>
<keyword evidence="2" id="KW-0813">Transport</keyword>
<name>A0A381YY97_9ZZZZ</name>
<accession>A0A381YY97</accession>
<evidence type="ECO:0000256" key="4">
    <source>
        <dbReference type="ARBA" id="ARBA00022519"/>
    </source>
</evidence>
<feature type="transmembrane region" description="Helical" evidence="8">
    <location>
        <begin position="189"/>
        <end position="207"/>
    </location>
</feature>
<proteinExistence type="predicted"/>
<dbReference type="Pfam" id="PF01061">
    <property type="entry name" value="ABC2_membrane"/>
    <property type="match status" value="1"/>
</dbReference>
<dbReference type="GO" id="GO:0015920">
    <property type="term" value="P:lipopolysaccharide transport"/>
    <property type="evidence" value="ECO:0007669"/>
    <property type="project" value="TreeGrafter"/>
</dbReference>
<keyword evidence="7 8" id="KW-0472">Membrane</keyword>
<dbReference type="InterPro" id="IPR013525">
    <property type="entry name" value="ABC2_TM"/>
</dbReference>
<evidence type="ECO:0000256" key="7">
    <source>
        <dbReference type="ARBA" id="ARBA00023136"/>
    </source>
</evidence>
<dbReference type="PANTHER" id="PTHR30413:SF8">
    <property type="entry name" value="TRANSPORT PERMEASE PROTEIN"/>
    <property type="match status" value="1"/>
</dbReference>
<dbReference type="GO" id="GO:0140359">
    <property type="term" value="F:ABC-type transporter activity"/>
    <property type="evidence" value="ECO:0007669"/>
    <property type="project" value="InterPro"/>
</dbReference>
<dbReference type="PANTHER" id="PTHR30413">
    <property type="entry name" value="INNER MEMBRANE TRANSPORT PERMEASE"/>
    <property type="match status" value="1"/>
</dbReference>
<feature type="transmembrane region" description="Helical" evidence="8">
    <location>
        <begin position="153"/>
        <end position="177"/>
    </location>
</feature>
<feature type="transmembrane region" description="Helical" evidence="8">
    <location>
        <begin position="124"/>
        <end position="146"/>
    </location>
</feature>
<keyword evidence="5 8" id="KW-0812">Transmembrane</keyword>
<evidence type="ECO:0000256" key="2">
    <source>
        <dbReference type="ARBA" id="ARBA00022448"/>
    </source>
</evidence>
<evidence type="ECO:0000256" key="6">
    <source>
        <dbReference type="ARBA" id="ARBA00022989"/>
    </source>
</evidence>
<keyword evidence="4" id="KW-0997">Cell inner membrane</keyword>
<feature type="transmembrane region" description="Helical" evidence="8">
    <location>
        <begin position="46"/>
        <end position="67"/>
    </location>
</feature>
<dbReference type="InterPro" id="IPR047817">
    <property type="entry name" value="ABC2_TM_bact-type"/>
</dbReference>
<evidence type="ECO:0000256" key="5">
    <source>
        <dbReference type="ARBA" id="ARBA00022692"/>
    </source>
</evidence>
<gene>
    <name evidence="10" type="ORF">METZ01_LOCUS134842</name>
</gene>
<evidence type="ECO:0000313" key="10">
    <source>
        <dbReference type="EMBL" id="SVA81988.1"/>
    </source>
</evidence>